<keyword evidence="1" id="KW-0411">Iron-sulfur</keyword>
<gene>
    <name evidence="1" type="primary">ubiV</name>
    <name evidence="2" type="ORF">BECKLFY1418A_GA0070994_107811</name>
</gene>
<dbReference type="PANTHER" id="PTHR30217:SF11">
    <property type="entry name" value="UBIQUINONE BIOSYNTHESIS PROTEIN UBIV"/>
    <property type="match status" value="1"/>
</dbReference>
<protein>
    <recommendedName>
        <fullName evidence="1">Ubiquinone biosynthesis protein UbiV</fullName>
    </recommendedName>
</protein>
<keyword evidence="1" id="KW-0004">4Fe-4S</keyword>
<keyword evidence="2" id="KW-0378">Hydrolase</keyword>
<comment type="similarity">
    <text evidence="1">Belongs to the peptidase U32 family. UbiV subfamily.</text>
</comment>
<dbReference type="GO" id="GO:0008233">
    <property type="term" value="F:peptidase activity"/>
    <property type="evidence" value="ECO:0007669"/>
    <property type="project" value="UniProtKB-KW"/>
</dbReference>
<dbReference type="HAMAP" id="MF_02233">
    <property type="entry name" value="UbiV"/>
    <property type="match status" value="1"/>
</dbReference>
<sequence>MKLALAPIPYFWSADAIRAFYDAVAAWPVDIVYLGETICGKRHVLAFEDWMTIGEELGEAGKEVVLSTIALLEAESELAALARICANGRFPVEANDMGAVHLLQQGRQTSPGIPGHGNEKYRVGGKNDGSGTVPGGTPDDFIIGPHINAYNAETLSLLADLGAMRWVAPVELSRATLADLQKSRPDGIQTEVFVYGRLPLAFSARCFTARAHNLPKDQCDFCCGNYPDGLLLKTQEGKNLFTINGVQIQSAGQCNLLTAMEELSELRVDILRIAPQFQGTDVVVQAFHDVLNGDVTAHERILAAMDTLPPPGPAGWCNGFWLDEPGMAWKEDIFEEGMFEERPGTGNR</sequence>
<evidence type="ECO:0000313" key="2">
    <source>
        <dbReference type="EMBL" id="VFJ98090.1"/>
    </source>
</evidence>
<dbReference type="InterPro" id="IPR043693">
    <property type="entry name" value="UbiV"/>
</dbReference>
<keyword evidence="1" id="KW-0479">Metal-binding</keyword>
<proteinExistence type="inferred from homology"/>
<dbReference type="AlphaFoldDB" id="A0A450UZV3"/>
<dbReference type="GO" id="GO:0006508">
    <property type="term" value="P:proteolysis"/>
    <property type="evidence" value="ECO:0007669"/>
    <property type="project" value="UniProtKB-KW"/>
</dbReference>
<name>A0A450UZV3_9GAMM</name>
<keyword evidence="1" id="KW-0408">Iron</keyword>
<dbReference type="GO" id="GO:0051539">
    <property type="term" value="F:4 iron, 4 sulfur cluster binding"/>
    <property type="evidence" value="ECO:0007669"/>
    <property type="project" value="UniProtKB-UniRule"/>
</dbReference>
<reference evidence="2" key="1">
    <citation type="submission" date="2019-02" db="EMBL/GenBank/DDBJ databases">
        <authorList>
            <person name="Gruber-Vodicka R. H."/>
            <person name="Seah K. B. B."/>
        </authorList>
    </citation>
    <scope>NUCLEOTIDE SEQUENCE</scope>
    <source>
        <strain evidence="2">BECK_M6</strain>
    </source>
</reference>
<feature type="binding site" evidence="1">
    <location>
        <position position="39"/>
    </location>
    <ligand>
        <name>[4Fe-4S] cluster</name>
        <dbReference type="ChEBI" id="CHEBI:49883"/>
    </ligand>
</feature>
<dbReference type="PANTHER" id="PTHR30217">
    <property type="entry name" value="PEPTIDASE U32 FAMILY"/>
    <property type="match status" value="1"/>
</dbReference>
<dbReference type="GO" id="GO:0006744">
    <property type="term" value="P:ubiquinone biosynthetic process"/>
    <property type="evidence" value="ECO:0007669"/>
    <property type="project" value="UniProtKB-UniRule"/>
</dbReference>
<organism evidence="2">
    <name type="scientific">Candidatus Kentrum sp. LFY</name>
    <dbReference type="NCBI Taxonomy" id="2126342"/>
    <lineage>
        <taxon>Bacteria</taxon>
        <taxon>Pseudomonadati</taxon>
        <taxon>Pseudomonadota</taxon>
        <taxon>Gammaproteobacteria</taxon>
        <taxon>Candidatus Kentrum</taxon>
    </lineage>
</organism>
<dbReference type="Pfam" id="PF01136">
    <property type="entry name" value="Peptidase_U32"/>
    <property type="match status" value="1"/>
</dbReference>
<evidence type="ECO:0000256" key="1">
    <source>
        <dbReference type="HAMAP-Rule" id="MF_02233"/>
    </source>
</evidence>
<keyword evidence="2" id="KW-0645">Protease</keyword>
<dbReference type="InterPro" id="IPR051454">
    <property type="entry name" value="RNA/ubiquinone_mod_enzymes"/>
</dbReference>
<feature type="binding site" evidence="1">
    <location>
        <position position="206"/>
    </location>
    <ligand>
        <name>[4Fe-4S] cluster</name>
        <dbReference type="ChEBI" id="CHEBI:49883"/>
    </ligand>
</feature>
<comment type="function">
    <text evidence="1">Required for O(2)-independent ubiquinone (coenzyme Q) biosynthesis. Together with UbiU, is essential for the C6-hydroxylation reaction in the oxygen-independent ubiquinone biosynthesis pathway.</text>
</comment>
<accession>A0A450UZV3</accession>
<dbReference type="InterPro" id="IPR001539">
    <property type="entry name" value="Peptidase_U32"/>
</dbReference>
<feature type="binding site" evidence="1">
    <location>
        <position position="223"/>
    </location>
    <ligand>
        <name>[4Fe-4S] cluster</name>
        <dbReference type="ChEBI" id="CHEBI:49883"/>
    </ligand>
</feature>
<dbReference type="EMBL" id="CAADFH010000078">
    <property type="protein sequence ID" value="VFJ98090.1"/>
    <property type="molecule type" value="Genomic_DNA"/>
</dbReference>
<comment type="cofactor">
    <cofactor evidence="1">
        <name>[4Fe-4S] cluster</name>
        <dbReference type="ChEBI" id="CHEBI:49883"/>
    </cofactor>
</comment>
<comment type="pathway">
    <text evidence="1">Cofactor biosynthesis; ubiquinone biosynthesis.</text>
</comment>
<keyword evidence="1" id="KW-0831">Ubiquinone biosynthesis</keyword>
<feature type="binding site" evidence="1">
    <location>
        <position position="219"/>
    </location>
    <ligand>
        <name>[4Fe-4S] cluster</name>
        <dbReference type="ChEBI" id="CHEBI:49883"/>
    </ligand>
</feature>
<dbReference type="UniPathway" id="UPA00232"/>
<comment type="subunit">
    <text evidence="1">Forms a heterodimer with UbiU.</text>
</comment>
<dbReference type="GO" id="GO:0046872">
    <property type="term" value="F:metal ion binding"/>
    <property type="evidence" value="ECO:0007669"/>
    <property type="project" value="UniProtKB-KW"/>
</dbReference>